<keyword evidence="11" id="KW-1185">Reference proteome</keyword>
<dbReference type="SUPFAM" id="SSF82861">
    <property type="entry name" value="Mechanosensitive channel protein MscS (YggB), transmembrane region"/>
    <property type="match status" value="1"/>
</dbReference>
<dbReference type="InterPro" id="IPR010920">
    <property type="entry name" value="LSM_dom_sf"/>
</dbReference>
<dbReference type="InterPro" id="IPR023408">
    <property type="entry name" value="MscS_beta-dom_sf"/>
</dbReference>
<gene>
    <name evidence="10" type="ORF">TDIS_1288</name>
</gene>
<evidence type="ECO:0000256" key="7">
    <source>
        <dbReference type="SAM" id="Phobius"/>
    </source>
</evidence>
<dbReference type="InterPro" id="IPR011014">
    <property type="entry name" value="MscS_channel_TM-2"/>
</dbReference>
<dbReference type="AlphaFoldDB" id="A0A179D3W3"/>
<reference evidence="10 11" key="1">
    <citation type="submission" date="2016-04" db="EMBL/GenBank/DDBJ databases">
        <title>Genome analysis of Thermosulfurimonas dismutans, the first thermophilic sulfur-disproportionating bacterium of the phylum Thermodesulfobacteria.</title>
        <authorList>
            <person name="Mardanov A.V."/>
            <person name="Beletsky A.V."/>
            <person name="Kadnikov V.V."/>
            <person name="Slobodkin A.I."/>
            <person name="Ravin N.V."/>
        </authorList>
    </citation>
    <scope>NUCLEOTIDE SEQUENCE [LARGE SCALE GENOMIC DNA]</scope>
    <source>
        <strain evidence="10 11">S95</strain>
    </source>
</reference>
<dbReference type="InterPro" id="IPR006685">
    <property type="entry name" value="MscS_channel_2nd"/>
</dbReference>
<keyword evidence="4 7" id="KW-0812">Transmembrane</keyword>
<dbReference type="SUPFAM" id="SSF50182">
    <property type="entry name" value="Sm-like ribonucleoproteins"/>
    <property type="match status" value="1"/>
</dbReference>
<proteinExistence type="inferred from homology"/>
<dbReference type="Pfam" id="PF21082">
    <property type="entry name" value="MS_channel_3rd"/>
    <property type="match status" value="1"/>
</dbReference>
<dbReference type="Proteomes" id="UP000078390">
    <property type="component" value="Unassembled WGS sequence"/>
</dbReference>
<comment type="similarity">
    <text evidence="2">Belongs to the MscS (TC 1.A.23) family.</text>
</comment>
<evidence type="ECO:0000256" key="2">
    <source>
        <dbReference type="ARBA" id="ARBA00008017"/>
    </source>
</evidence>
<evidence type="ECO:0000256" key="5">
    <source>
        <dbReference type="ARBA" id="ARBA00022989"/>
    </source>
</evidence>
<feature type="transmembrane region" description="Helical" evidence="7">
    <location>
        <begin position="54"/>
        <end position="76"/>
    </location>
</feature>
<dbReference type="PANTHER" id="PTHR30347">
    <property type="entry name" value="POTASSIUM CHANNEL RELATED"/>
    <property type="match status" value="1"/>
</dbReference>
<dbReference type="InterPro" id="IPR011066">
    <property type="entry name" value="MscS_channel_C_sf"/>
</dbReference>
<dbReference type="Gene3D" id="1.10.287.1260">
    <property type="match status" value="1"/>
</dbReference>
<comment type="caution">
    <text evidence="10">The sequence shown here is derived from an EMBL/GenBank/DDBJ whole genome shotgun (WGS) entry which is preliminary data.</text>
</comment>
<evidence type="ECO:0000313" key="10">
    <source>
        <dbReference type="EMBL" id="OAQ20673.1"/>
    </source>
</evidence>
<organism evidence="10 11">
    <name type="scientific">Thermosulfurimonas dismutans</name>
    <dbReference type="NCBI Taxonomy" id="999894"/>
    <lineage>
        <taxon>Bacteria</taxon>
        <taxon>Pseudomonadati</taxon>
        <taxon>Thermodesulfobacteriota</taxon>
        <taxon>Thermodesulfobacteria</taxon>
        <taxon>Thermodesulfobacteriales</taxon>
        <taxon>Thermodesulfobacteriaceae</taxon>
        <taxon>Thermosulfurimonas</taxon>
    </lineage>
</organism>
<name>A0A179D3W3_9BACT</name>
<dbReference type="PATRIC" id="fig|999894.6.peg.1284"/>
<feature type="domain" description="Mechanosensitive ion channel MscS C-terminal" evidence="9">
    <location>
        <begin position="219"/>
        <end position="305"/>
    </location>
</feature>
<dbReference type="InterPro" id="IPR052702">
    <property type="entry name" value="MscS-like_channel"/>
</dbReference>
<feature type="domain" description="Mechanosensitive ion channel MscS" evidence="8">
    <location>
        <begin position="143"/>
        <end position="208"/>
    </location>
</feature>
<feature type="transmembrane region" description="Helical" evidence="7">
    <location>
        <begin position="126"/>
        <end position="154"/>
    </location>
</feature>
<evidence type="ECO:0000256" key="3">
    <source>
        <dbReference type="ARBA" id="ARBA00022475"/>
    </source>
</evidence>
<sequence>MFCHLNRKTFIKGPLSGNLLVRLQQILKAVKMETLSLFKKGLYFSLIEIGGVKITLFALLKFGLILILGIIALRFFRRRLQRFLSGKLTLPPGALNSTVTLFYYFFLVLLVLVALSTIGINLTQIGFLLGAFGVGIGFGLQTIANNFISGLILLGERSLKVDDLVELEDGTLGIVKEINIRSTIIRTFDGQDLIVPNSEFISKRISTWTYGDDWRRIHIPFGVAYGSDPEKVKKVVTEAARKVPLTEEDSEHPIRVWFIGFGDSSLEFALVVWIRQSQTQRALTGIKSDYYYAIHRALVEAGIEIPFPQRDIHFKSISPELTESLRNLWREQHG</sequence>
<dbReference type="Gene3D" id="2.30.30.60">
    <property type="match status" value="1"/>
</dbReference>
<dbReference type="EMBL" id="LWLG01000008">
    <property type="protein sequence ID" value="OAQ20673.1"/>
    <property type="molecule type" value="Genomic_DNA"/>
</dbReference>
<evidence type="ECO:0000259" key="9">
    <source>
        <dbReference type="Pfam" id="PF21082"/>
    </source>
</evidence>
<evidence type="ECO:0000259" key="8">
    <source>
        <dbReference type="Pfam" id="PF00924"/>
    </source>
</evidence>
<dbReference type="Pfam" id="PF00924">
    <property type="entry name" value="MS_channel_2nd"/>
    <property type="match status" value="1"/>
</dbReference>
<evidence type="ECO:0000256" key="4">
    <source>
        <dbReference type="ARBA" id="ARBA00022692"/>
    </source>
</evidence>
<feature type="transmembrane region" description="Helical" evidence="7">
    <location>
        <begin position="97"/>
        <end position="120"/>
    </location>
</feature>
<keyword evidence="5 7" id="KW-1133">Transmembrane helix</keyword>
<evidence type="ECO:0000256" key="6">
    <source>
        <dbReference type="ARBA" id="ARBA00023136"/>
    </source>
</evidence>
<keyword evidence="6 7" id="KW-0472">Membrane</keyword>
<evidence type="ECO:0000313" key="11">
    <source>
        <dbReference type="Proteomes" id="UP000078390"/>
    </source>
</evidence>
<evidence type="ECO:0000256" key="1">
    <source>
        <dbReference type="ARBA" id="ARBA00004651"/>
    </source>
</evidence>
<dbReference type="STRING" id="999894.TDIS_1288"/>
<keyword evidence="3" id="KW-1003">Cell membrane</keyword>
<comment type="subcellular location">
    <subcellularLocation>
        <location evidence="1">Cell membrane</location>
        <topology evidence="1">Multi-pass membrane protein</topology>
    </subcellularLocation>
</comment>
<protein>
    <submittedName>
        <fullName evidence="10">Potassium efflux system KefA protein</fullName>
    </submittedName>
</protein>
<dbReference type="GO" id="GO:0005886">
    <property type="term" value="C:plasma membrane"/>
    <property type="evidence" value="ECO:0007669"/>
    <property type="project" value="UniProtKB-SubCell"/>
</dbReference>
<accession>A0A179D3W3</accession>
<dbReference type="InterPro" id="IPR049278">
    <property type="entry name" value="MS_channel_C"/>
</dbReference>
<dbReference type="Gene3D" id="3.30.70.100">
    <property type="match status" value="1"/>
</dbReference>
<dbReference type="PANTHER" id="PTHR30347:SF1">
    <property type="entry name" value="MECHANOSENSITIVE CHANNEL MSCK"/>
    <property type="match status" value="1"/>
</dbReference>
<dbReference type="GO" id="GO:0008381">
    <property type="term" value="F:mechanosensitive monoatomic ion channel activity"/>
    <property type="evidence" value="ECO:0007669"/>
    <property type="project" value="UniProtKB-ARBA"/>
</dbReference>
<dbReference type="SUPFAM" id="SSF82689">
    <property type="entry name" value="Mechanosensitive channel protein MscS (YggB), C-terminal domain"/>
    <property type="match status" value="1"/>
</dbReference>